<dbReference type="EMBL" id="BAAATZ010000012">
    <property type="protein sequence ID" value="GAA2727552.1"/>
    <property type="molecule type" value="Genomic_DNA"/>
</dbReference>
<reference evidence="4" key="1">
    <citation type="journal article" date="2019" name="Int. J. Syst. Evol. Microbiol.">
        <title>The Global Catalogue of Microorganisms (GCM) 10K type strain sequencing project: providing services to taxonomists for standard genome sequencing and annotation.</title>
        <authorList>
            <consortium name="The Broad Institute Genomics Platform"/>
            <consortium name="The Broad Institute Genome Sequencing Center for Infectious Disease"/>
            <person name="Wu L."/>
            <person name="Ma J."/>
        </authorList>
    </citation>
    <scope>NUCLEOTIDE SEQUENCE [LARGE SCALE GENOMIC DNA]</scope>
    <source>
        <strain evidence="4">JCM 8201</strain>
    </source>
</reference>
<keyword evidence="4" id="KW-1185">Reference proteome</keyword>
<dbReference type="Proteomes" id="UP001501842">
    <property type="component" value="Unassembled WGS sequence"/>
</dbReference>
<feature type="region of interest" description="Disordered" evidence="1">
    <location>
        <begin position="153"/>
        <end position="198"/>
    </location>
</feature>
<dbReference type="PROSITE" id="PS51257">
    <property type="entry name" value="PROKAR_LIPOPROTEIN"/>
    <property type="match status" value="1"/>
</dbReference>
<accession>A0ABP6GP48</accession>
<proteinExistence type="predicted"/>
<gene>
    <name evidence="3" type="ORF">GCM10010439_33790</name>
</gene>
<organism evidence="3 4">
    <name type="scientific">Actinocorallia aurantiaca</name>
    <dbReference type="NCBI Taxonomy" id="46204"/>
    <lineage>
        <taxon>Bacteria</taxon>
        <taxon>Bacillati</taxon>
        <taxon>Actinomycetota</taxon>
        <taxon>Actinomycetes</taxon>
        <taxon>Streptosporangiales</taxon>
        <taxon>Thermomonosporaceae</taxon>
        <taxon>Actinocorallia</taxon>
    </lineage>
</organism>
<evidence type="ECO:0000256" key="2">
    <source>
        <dbReference type="SAM" id="SignalP"/>
    </source>
</evidence>
<feature type="chain" id="PRO_5046218082" evidence="2">
    <location>
        <begin position="24"/>
        <end position="198"/>
    </location>
</feature>
<evidence type="ECO:0000313" key="3">
    <source>
        <dbReference type="EMBL" id="GAA2727552.1"/>
    </source>
</evidence>
<sequence length="198" mass="20634">MRPVFAALALLALSACGSQVLSAAQTERLERDGVDLVLVYLVEIPGYALAEQSLGVIGEDGFGASYTDGGGRVAHLRVERGAYTDELCAGPFTDAPSDAPVTCVRDDVGWYRASNGRHEYIAVSGDHRLSLNAPLDDPDRAVLGRALAEAEDRFGDKARFGSPPPVRLSDPSPTSPAPRGDLPTIGDGAPVHPSGPGG</sequence>
<evidence type="ECO:0000256" key="1">
    <source>
        <dbReference type="SAM" id="MobiDB-lite"/>
    </source>
</evidence>
<comment type="caution">
    <text evidence="3">The sequence shown here is derived from an EMBL/GenBank/DDBJ whole genome shotgun (WGS) entry which is preliminary data.</text>
</comment>
<feature type="signal peptide" evidence="2">
    <location>
        <begin position="1"/>
        <end position="23"/>
    </location>
</feature>
<name>A0ABP6GP48_9ACTN</name>
<keyword evidence="2" id="KW-0732">Signal</keyword>
<protein>
    <submittedName>
        <fullName evidence="3">Membrane protein</fullName>
    </submittedName>
</protein>
<evidence type="ECO:0000313" key="4">
    <source>
        <dbReference type="Proteomes" id="UP001501842"/>
    </source>
</evidence>